<comment type="caution">
    <text evidence="3">The sequence shown here is derived from an EMBL/GenBank/DDBJ whole genome shotgun (WGS) entry which is preliminary data.</text>
</comment>
<feature type="transmembrane region" description="Helical" evidence="1">
    <location>
        <begin position="12"/>
        <end position="32"/>
    </location>
</feature>
<keyword evidence="1" id="KW-0812">Transmembrane</keyword>
<dbReference type="EMBL" id="MVHT01000015">
    <property type="protein sequence ID" value="ORB08179.1"/>
    <property type="molecule type" value="Genomic_DNA"/>
</dbReference>
<feature type="domain" description="Low molecular weight protein antigen 6 PH" evidence="2">
    <location>
        <begin position="58"/>
        <end position="135"/>
    </location>
</feature>
<evidence type="ECO:0000259" key="2">
    <source>
        <dbReference type="Pfam" id="PF10756"/>
    </source>
</evidence>
<evidence type="ECO:0000313" key="4">
    <source>
        <dbReference type="Proteomes" id="UP000192739"/>
    </source>
</evidence>
<feature type="transmembrane region" description="Helical" evidence="1">
    <location>
        <begin position="38"/>
        <end position="55"/>
    </location>
</feature>
<dbReference type="RefSeq" id="WP_069422157.1">
    <property type="nucleotide sequence ID" value="NZ_CBCRZH010000028.1"/>
</dbReference>
<dbReference type="OrthoDB" id="4381453at2"/>
<evidence type="ECO:0000313" key="3">
    <source>
        <dbReference type="EMBL" id="ORB08179.1"/>
    </source>
</evidence>
<name>A0A1E3S5L2_MYCIE</name>
<organism evidence="3 4">
    <name type="scientific">Mycobacterium intermedium</name>
    <dbReference type="NCBI Taxonomy" id="28445"/>
    <lineage>
        <taxon>Bacteria</taxon>
        <taxon>Bacillati</taxon>
        <taxon>Actinomycetota</taxon>
        <taxon>Actinomycetes</taxon>
        <taxon>Mycobacteriales</taxon>
        <taxon>Mycobacteriaceae</taxon>
        <taxon>Mycobacterium</taxon>
        <taxon>Mycobacterium simiae complex</taxon>
    </lineage>
</organism>
<proteinExistence type="predicted"/>
<gene>
    <name evidence="3" type="ORF">BST27_07925</name>
</gene>
<dbReference type="Pfam" id="PF10756">
    <property type="entry name" value="bPH_6"/>
    <property type="match status" value="1"/>
</dbReference>
<keyword evidence="4" id="KW-1185">Reference proteome</keyword>
<dbReference type="Proteomes" id="UP000192739">
    <property type="component" value="Unassembled WGS sequence"/>
</dbReference>
<reference evidence="3 4" key="1">
    <citation type="submission" date="2017-02" db="EMBL/GenBank/DDBJ databases">
        <title>The new phylogeny of genus Mycobacterium.</title>
        <authorList>
            <person name="Tortoli E."/>
            <person name="Trovato A."/>
            <person name="Cirillo D.M."/>
        </authorList>
    </citation>
    <scope>NUCLEOTIDE SEQUENCE [LARGE SCALE GENOMIC DNA]</scope>
    <source>
        <strain evidence="3 4">DSM 44049</strain>
    </source>
</reference>
<sequence>MQQTQWEPSAAGIAGCGVAGLIMATACVTLVTDPPGRVMTGIAALGLILFAGVSWRARPKLAITPDGLAIRGWFRTQILQRPEIKIIRITEFRRFGRKVRLLEIEGVAGGMWILSRWDLGTDPLDVLDALTDAGYAG</sequence>
<keyword evidence="1" id="KW-1133">Transmembrane helix</keyword>
<keyword evidence="1" id="KW-0472">Membrane</keyword>
<dbReference type="InterPro" id="IPR019692">
    <property type="entry name" value="CFP-6_PH"/>
</dbReference>
<protein>
    <recommendedName>
        <fullName evidence="2">Low molecular weight protein antigen 6 PH domain-containing protein</fullName>
    </recommendedName>
</protein>
<evidence type="ECO:0000256" key="1">
    <source>
        <dbReference type="SAM" id="Phobius"/>
    </source>
</evidence>
<accession>A0A1E3S5L2</accession>
<dbReference type="AlphaFoldDB" id="A0A1E3S5L2"/>
<dbReference type="STRING" id="28445.BHQ20_26625"/>